<dbReference type="InterPro" id="IPR001119">
    <property type="entry name" value="SLH_dom"/>
</dbReference>
<dbReference type="EMBL" id="AP018248">
    <property type="protein sequence ID" value="BAZ01964.1"/>
    <property type="molecule type" value="Genomic_DNA"/>
</dbReference>
<sequence>MRQFISSLSLVFLLQNLPAFQLLQVAQATSSDSSEAIQQVVAAKWMSNSSDGKFYPERFVSRAELAAIMVKVFRLDKRQAASKENVATADVPSSHWAFNDIQTVLKTDIMKGYRGNLFFPNQRVTKAEALAIFAQAYGVFQFPEDTVKDILSSHPDAASIPTWARQAIATVISEGFLTTDAQGNIFPLRPMTRGDMADVLSKYLQRQQKQPDTPVVPTSPDSPQLP</sequence>
<protein>
    <submittedName>
        <fullName evidence="4">S-layer domain-containing protein</fullName>
    </submittedName>
</protein>
<dbReference type="RefSeq" id="WP_096581853.1">
    <property type="nucleotide sequence ID" value="NZ_CAWNJS010000001.1"/>
</dbReference>
<evidence type="ECO:0000313" key="5">
    <source>
        <dbReference type="Proteomes" id="UP000218785"/>
    </source>
</evidence>
<feature type="domain" description="SLH" evidence="3">
    <location>
        <begin position="84"/>
        <end position="147"/>
    </location>
</feature>
<evidence type="ECO:0000313" key="4">
    <source>
        <dbReference type="EMBL" id="BAZ01964.1"/>
    </source>
</evidence>
<evidence type="ECO:0000259" key="3">
    <source>
        <dbReference type="PROSITE" id="PS51272"/>
    </source>
</evidence>
<reference evidence="4 5" key="1">
    <citation type="submission" date="2017-06" db="EMBL/GenBank/DDBJ databases">
        <title>Genome sequencing of cyanobaciteial culture collection at National Institute for Environmental Studies (NIES).</title>
        <authorList>
            <person name="Hirose Y."/>
            <person name="Shimura Y."/>
            <person name="Fujisawa T."/>
            <person name="Nakamura Y."/>
            <person name="Kawachi M."/>
        </authorList>
    </citation>
    <scope>NUCLEOTIDE SEQUENCE [LARGE SCALE GENOMIC DNA]</scope>
    <source>
        <strain evidence="4 5">NIES-37</strain>
    </source>
</reference>
<dbReference type="KEGG" id="ttq:NIES37_59710"/>
<accession>A0A1Z4N8B4</accession>
<organism evidence="4 5">
    <name type="scientific">Tolypothrix tenuis PCC 7101</name>
    <dbReference type="NCBI Taxonomy" id="231146"/>
    <lineage>
        <taxon>Bacteria</taxon>
        <taxon>Bacillati</taxon>
        <taxon>Cyanobacteriota</taxon>
        <taxon>Cyanophyceae</taxon>
        <taxon>Nostocales</taxon>
        <taxon>Tolypothrichaceae</taxon>
        <taxon>Tolypothrix</taxon>
    </lineage>
</organism>
<gene>
    <name evidence="4" type="ORF">NIES37_59710</name>
</gene>
<name>A0A1Z4N8B4_9CYAN</name>
<dbReference type="PROSITE" id="PS51272">
    <property type="entry name" value="SLH"/>
    <property type="match status" value="3"/>
</dbReference>
<evidence type="ECO:0000256" key="1">
    <source>
        <dbReference type="SAM" id="MobiDB-lite"/>
    </source>
</evidence>
<feature type="region of interest" description="Disordered" evidence="1">
    <location>
        <begin position="206"/>
        <end position="226"/>
    </location>
</feature>
<dbReference type="AlphaFoldDB" id="A0A1Z4N8B4"/>
<dbReference type="Pfam" id="PF00395">
    <property type="entry name" value="SLH"/>
    <property type="match status" value="3"/>
</dbReference>
<proteinExistence type="predicted"/>
<keyword evidence="5" id="KW-1185">Reference proteome</keyword>
<feature type="domain" description="SLH" evidence="3">
    <location>
        <begin position="151"/>
        <end position="214"/>
    </location>
</feature>
<keyword evidence="2" id="KW-0732">Signal</keyword>
<feature type="chain" id="PRO_5012057430" evidence="2">
    <location>
        <begin position="22"/>
        <end position="226"/>
    </location>
</feature>
<feature type="signal peptide" evidence="2">
    <location>
        <begin position="1"/>
        <end position="21"/>
    </location>
</feature>
<evidence type="ECO:0000256" key="2">
    <source>
        <dbReference type="SAM" id="SignalP"/>
    </source>
</evidence>
<feature type="domain" description="SLH" evidence="3">
    <location>
        <begin position="20"/>
        <end position="83"/>
    </location>
</feature>
<dbReference type="Proteomes" id="UP000218785">
    <property type="component" value="Chromosome"/>
</dbReference>